<dbReference type="RefSeq" id="WP_290297428.1">
    <property type="nucleotide sequence ID" value="NZ_JAUFQR010000001.1"/>
</dbReference>
<dbReference type="Proteomes" id="UP001595735">
    <property type="component" value="Unassembled WGS sequence"/>
</dbReference>
<gene>
    <name evidence="2" type="ORF">ACFONJ_12190</name>
</gene>
<feature type="domain" description="Lysozyme inhibitor LprI-like N-terminal" evidence="1">
    <location>
        <begin position="224"/>
        <end position="315"/>
    </location>
</feature>
<dbReference type="Pfam" id="PF07007">
    <property type="entry name" value="LprI"/>
    <property type="match status" value="1"/>
</dbReference>
<dbReference type="EMBL" id="JBHRYO010000002">
    <property type="protein sequence ID" value="MFC3756732.1"/>
    <property type="molecule type" value="Genomic_DNA"/>
</dbReference>
<name>A0ABV7XW47_9FLAO</name>
<evidence type="ECO:0000313" key="2">
    <source>
        <dbReference type="EMBL" id="MFC3756732.1"/>
    </source>
</evidence>
<dbReference type="Gene3D" id="1.20.1270.180">
    <property type="match status" value="1"/>
</dbReference>
<dbReference type="InterPro" id="IPR009739">
    <property type="entry name" value="LprI-like_N"/>
</dbReference>
<organism evidence="2 3">
    <name type="scientific">Chryseobacterium tructae</name>
    <dbReference type="NCBI Taxonomy" id="1037380"/>
    <lineage>
        <taxon>Bacteria</taxon>
        <taxon>Pseudomonadati</taxon>
        <taxon>Bacteroidota</taxon>
        <taxon>Flavobacteriia</taxon>
        <taxon>Flavobacteriales</taxon>
        <taxon>Weeksellaceae</taxon>
        <taxon>Chryseobacterium group</taxon>
        <taxon>Chryseobacterium</taxon>
    </lineage>
</organism>
<comment type="caution">
    <text evidence="2">The sequence shown here is derived from an EMBL/GenBank/DDBJ whole genome shotgun (WGS) entry which is preliminary data.</text>
</comment>
<accession>A0ABV7XW47</accession>
<evidence type="ECO:0000313" key="3">
    <source>
        <dbReference type="Proteomes" id="UP001595735"/>
    </source>
</evidence>
<sequence>MAKRDFIQEIKAIKSRTEFNSRHDFSSRLNHIEYALSEFINYNGDYNIEILKYIPISTVACFEAFFKSIVKEFVDFGEPYNKNVSNFNQSKNIKLDFEIIAAIQTKSITVGELVGHILSFNNFEDINSNLSVIIGKDFLDELKNFNKTSVYKISNILNDSRRNRIPEIVKSIKDTYEFRHIFCHEFATNINIEKDVIIKNFNNCKDFLELVNNFVWEILYPNSPETQIEMNEEADNSFKQKDEELNLLIEFIIHNKENVDEDHSMNIELFKTSIQKWKKYRESVALYRASSFKGGSMYHLIHSSALKQITEEKIESIKSEFEIFLRKNNYN</sequence>
<protein>
    <submittedName>
        <fullName evidence="2">Lysozyme inhibitor LprI family protein</fullName>
    </submittedName>
</protein>
<proteinExistence type="predicted"/>
<evidence type="ECO:0000259" key="1">
    <source>
        <dbReference type="Pfam" id="PF07007"/>
    </source>
</evidence>
<keyword evidence="3" id="KW-1185">Reference proteome</keyword>
<reference evidence="3" key="1">
    <citation type="journal article" date="2019" name="Int. J. Syst. Evol. Microbiol.">
        <title>The Global Catalogue of Microorganisms (GCM) 10K type strain sequencing project: providing services to taxonomists for standard genome sequencing and annotation.</title>
        <authorList>
            <consortium name="The Broad Institute Genomics Platform"/>
            <consortium name="The Broad Institute Genome Sequencing Center for Infectious Disease"/>
            <person name="Wu L."/>
            <person name="Ma J."/>
        </authorList>
    </citation>
    <scope>NUCLEOTIDE SEQUENCE [LARGE SCALE GENOMIC DNA]</scope>
    <source>
        <strain evidence="3">CECT 7798</strain>
    </source>
</reference>